<proteinExistence type="predicted"/>
<gene>
    <name evidence="2" type="ORF">GUJ93_ZPchr0006g41190</name>
</gene>
<evidence type="ECO:0000313" key="2">
    <source>
        <dbReference type="EMBL" id="KAG8070588.1"/>
    </source>
</evidence>
<reference evidence="2" key="1">
    <citation type="journal article" date="2021" name="bioRxiv">
        <title>Whole Genome Assembly and Annotation of Northern Wild Rice, Zizania palustris L., Supports a Whole Genome Duplication in the Zizania Genus.</title>
        <authorList>
            <person name="Haas M."/>
            <person name="Kono T."/>
            <person name="Macchietto M."/>
            <person name="Millas R."/>
            <person name="McGilp L."/>
            <person name="Shao M."/>
            <person name="Duquette J."/>
            <person name="Hirsch C.N."/>
            <person name="Kimball J."/>
        </authorList>
    </citation>
    <scope>NUCLEOTIDE SEQUENCE</scope>
    <source>
        <tissue evidence="2">Fresh leaf tissue</tissue>
    </source>
</reference>
<organism evidence="2 3">
    <name type="scientific">Zizania palustris</name>
    <name type="common">Northern wild rice</name>
    <dbReference type="NCBI Taxonomy" id="103762"/>
    <lineage>
        <taxon>Eukaryota</taxon>
        <taxon>Viridiplantae</taxon>
        <taxon>Streptophyta</taxon>
        <taxon>Embryophyta</taxon>
        <taxon>Tracheophyta</taxon>
        <taxon>Spermatophyta</taxon>
        <taxon>Magnoliopsida</taxon>
        <taxon>Liliopsida</taxon>
        <taxon>Poales</taxon>
        <taxon>Poaceae</taxon>
        <taxon>BOP clade</taxon>
        <taxon>Oryzoideae</taxon>
        <taxon>Oryzeae</taxon>
        <taxon>Zizaniinae</taxon>
        <taxon>Zizania</taxon>
    </lineage>
</organism>
<dbReference type="Proteomes" id="UP000729402">
    <property type="component" value="Unassembled WGS sequence"/>
</dbReference>
<dbReference type="EMBL" id="JAAALK010000283">
    <property type="protein sequence ID" value="KAG8070588.1"/>
    <property type="molecule type" value="Genomic_DNA"/>
</dbReference>
<keyword evidence="3" id="KW-1185">Reference proteome</keyword>
<evidence type="ECO:0000256" key="1">
    <source>
        <dbReference type="SAM" id="MobiDB-lite"/>
    </source>
</evidence>
<feature type="region of interest" description="Disordered" evidence="1">
    <location>
        <begin position="49"/>
        <end position="103"/>
    </location>
</feature>
<feature type="compositionally biased region" description="Low complexity" evidence="1">
    <location>
        <begin position="52"/>
        <end position="66"/>
    </location>
</feature>
<accession>A0A8J5SEJ0</accession>
<sequence length="103" mass="11498">MDWPRSSLPDAVGNCATNKDTRSPYSLPKTHLLAATAHTVAASYTPWGLGSGAAATAAERARGGQQQRRRGAWEVGERKAEVVAERRRGGRWQRRRRREWGRD</sequence>
<name>A0A8J5SEJ0_ZIZPA</name>
<reference evidence="2" key="2">
    <citation type="submission" date="2021-02" db="EMBL/GenBank/DDBJ databases">
        <authorList>
            <person name="Kimball J.A."/>
            <person name="Haas M.W."/>
            <person name="Macchietto M."/>
            <person name="Kono T."/>
            <person name="Duquette J."/>
            <person name="Shao M."/>
        </authorList>
    </citation>
    <scope>NUCLEOTIDE SEQUENCE</scope>
    <source>
        <tissue evidence="2">Fresh leaf tissue</tissue>
    </source>
</reference>
<feature type="region of interest" description="Disordered" evidence="1">
    <location>
        <begin position="1"/>
        <end position="21"/>
    </location>
</feature>
<evidence type="ECO:0000313" key="3">
    <source>
        <dbReference type="Proteomes" id="UP000729402"/>
    </source>
</evidence>
<feature type="compositionally biased region" description="Basic residues" evidence="1">
    <location>
        <begin position="88"/>
        <end position="103"/>
    </location>
</feature>
<protein>
    <submittedName>
        <fullName evidence="2">Uncharacterized protein</fullName>
    </submittedName>
</protein>
<dbReference type="AlphaFoldDB" id="A0A8J5SEJ0"/>
<comment type="caution">
    <text evidence="2">The sequence shown here is derived from an EMBL/GenBank/DDBJ whole genome shotgun (WGS) entry which is preliminary data.</text>
</comment>
<feature type="compositionally biased region" description="Basic and acidic residues" evidence="1">
    <location>
        <begin position="71"/>
        <end position="87"/>
    </location>
</feature>